<evidence type="ECO:0000313" key="2">
    <source>
        <dbReference type="EMBL" id="RXM95605.1"/>
    </source>
</evidence>
<dbReference type="EMBL" id="SCEB01002240">
    <property type="protein sequence ID" value="RXM95605.1"/>
    <property type="molecule type" value="Genomic_DNA"/>
</dbReference>
<comment type="caution">
    <text evidence="2">The sequence shown here is derived from an EMBL/GenBank/DDBJ whole genome shotgun (WGS) entry which is preliminary data.</text>
</comment>
<dbReference type="AlphaFoldDB" id="A0A444V5C5"/>
<keyword evidence="1" id="KW-0175">Coiled coil</keyword>
<gene>
    <name evidence="2" type="ORF">EOD39_16677</name>
</gene>
<organism evidence="2 3">
    <name type="scientific">Acipenser ruthenus</name>
    <name type="common">Sterlet sturgeon</name>
    <dbReference type="NCBI Taxonomy" id="7906"/>
    <lineage>
        <taxon>Eukaryota</taxon>
        <taxon>Metazoa</taxon>
        <taxon>Chordata</taxon>
        <taxon>Craniata</taxon>
        <taxon>Vertebrata</taxon>
        <taxon>Euteleostomi</taxon>
        <taxon>Actinopterygii</taxon>
        <taxon>Chondrostei</taxon>
        <taxon>Acipenseriformes</taxon>
        <taxon>Acipenseridae</taxon>
        <taxon>Acipenser</taxon>
    </lineage>
</organism>
<name>A0A444V5C5_ACIRT</name>
<feature type="coiled-coil region" evidence="1">
    <location>
        <begin position="21"/>
        <end position="48"/>
    </location>
</feature>
<reference evidence="2 3" key="1">
    <citation type="submission" date="2019-01" db="EMBL/GenBank/DDBJ databases">
        <title>Draft Genome and Complete Hox-Cluster Characterization of the Sterlet Sturgeon (Acipenser ruthenus).</title>
        <authorList>
            <person name="Wei Q."/>
        </authorList>
    </citation>
    <scope>NUCLEOTIDE SEQUENCE [LARGE SCALE GENOMIC DNA]</scope>
    <source>
        <strain evidence="2">WHYD16114868_AA</strain>
        <tissue evidence="2">Blood</tissue>
    </source>
</reference>
<protein>
    <submittedName>
        <fullName evidence="2">RIMS-binding protein 3C</fullName>
    </submittedName>
</protein>
<evidence type="ECO:0000256" key="1">
    <source>
        <dbReference type="SAM" id="Coils"/>
    </source>
</evidence>
<evidence type="ECO:0000313" key="3">
    <source>
        <dbReference type="Proteomes" id="UP000289886"/>
    </source>
</evidence>
<accession>A0A444V5C5</accession>
<sequence length="229" mass="26576">MGKDRSNSFNISPKKDTSGILGEYRKEIEKLKTALENEKCKNKQARKKFATDLNRFRATAKKEQTKVVEDLSSRHEQQKALEVRNLKEAFAKERETEIRQLLRWKGNELKEVGVSLGKERDIAIKHARELQRQLAEELVSKGSPCKVVGKKATNDPGCLSNRVAYRKLEQLLLKLRWETDGEQAALIRRLKAELDLEKNLFLKHLLETHSWAFEENKAIRRRSSGESYF</sequence>
<proteinExistence type="predicted"/>
<keyword evidence="3" id="KW-1185">Reference proteome</keyword>
<dbReference type="Proteomes" id="UP000289886">
    <property type="component" value="Unassembled WGS sequence"/>
</dbReference>